<evidence type="ECO:0000259" key="8">
    <source>
        <dbReference type="PROSITE" id="PS51837"/>
    </source>
</evidence>
<dbReference type="Proteomes" id="UP001162162">
    <property type="component" value="Unassembled WGS sequence"/>
</dbReference>
<feature type="domain" description="LITAF" evidence="8">
    <location>
        <begin position="46"/>
        <end position="154"/>
    </location>
</feature>
<dbReference type="PANTHER" id="PTHR23292">
    <property type="entry name" value="LIPOPOLYSACCHARIDE-INDUCED TUMOR NECROSIS FACTOR-ALPHA FACTOR"/>
    <property type="match status" value="1"/>
</dbReference>
<proteinExistence type="inferred from homology"/>
<reference evidence="9" key="1">
    <citation type="journal article" date="2023" name="Insect Mol. Biol.">
        <title>Genome sequencing provides insights into the evolution of gene families encoding plant cell wall-degrading enzymes in longhorned beetles.</title>
        <authorList>
            <person name="Shin N.R."/>
            <person name="Okamura Y."/>
            <person name="Kirsch R."/>
            <person name="Pauchet Y."/>
        </authorList>
    </citation>
    <scope>NUCLEOTIDE SEQUENCE</scope>
    <source>
        <strain evidence="9">AMC_N1</strain>
    </source>
</reference>
<dbReference type="PROSITE" id="PS51837">
    <property type="entry name" value="LITAF"/>
    <property type="match status" value="1"/>
</dbReference>
<dbReference type="AlphaFoldDB" id="A0AAV8XK15"/>
<gene>
    <name evidence="9" type="ORF">NQ318_010313</name>
</gene>
<dbReference type="SMART" id="SM00714">
    <property type="entry name" value="LITAF"/>
    <property type="match status" value="1"/>
</dbReference>
<sequence>MNYCNSKLYYLSLIMIPSNMMDSMFPYENTSISNSISHYFYLRVMKGPEIVTTVVAVGPNPTHMICPHCEAEIDTTTKSTPGVIAYVSSAILCIIGRHPSLFSHPRRRESTLIGYKSVKGCFLGCCLIPCCIDSCMDVSHTCPNCGAYLGTFKR</sequence>
<comment type="similarity">
    <text evidence="4">Belongs to the CDIP1/LITAF family.</text>
</comment>
<dbReference type="Pfam" id="PF10601">
    <property type="entry name" value="zf-LITAF-like"/>
    <property type="match status" value="2"/>
</dbReference>
<accession>A0AAV8XK15</accession>
<evidence type="ECO:0000256" key="1">
    <source>
        <dbReference type="ARBA" id="ARBA00004414"/>
    </source>
</evidence>
<dbReference type="GO" id="GO:0005765">
    <property type="term" value="C:lysosomal membrane"/>
    <property type="evidence" value="ECO:0007669"/>
    <property type="project" value="UniProtKB-SubCell"/>
</dbReference>
<dbReference type="GO" id="GO:0031902">
    <property type="term" value="C:late endosome membrane"/>
    <property type="evidence" value="ECO:0007669"/>
    <property type="project" value="UniProtKB-SubCell"/>
</dbReference>
<comment type="caution">
    <text evidence="9">The sequence shown here is derived from an EMBL/GenBank/DDBJ whole genome shotgun (WGS) entry which is preliminary data.</text>
</comment>
<evidence type="ECO:0000256" key="4">
    <source>
        <dbReference type="ARBA" id="ARBA00005975"/>
    </source>
</evidence>
<keyword evidence="10" id="KW-1185">Reference proteome</keyword>
<dbReference type="PANTHER" id="PTHR23292:SF6">
    <property type="entry name" value="FI16602P1-RELATED"/>
    <property type="match status" value="1"/>
</dbReference>
<comment type="subcellular location">
    <subcellularLocation>
        <location evidence="2">Endosome membrane</location>
        <topology evidence="2">Peripheral membrane protein</topology>
    </subcellularLocation>
    <subcellularLocation>
        <location evidence="1">Late endosome membrane</location>
    </subcellularLocation>
    <subcellularLocation>
        <location evidence="3">Lysosome membrane</location>
        <topology evidence="3">Peripheral membrane protein</topology>
        <orientation evidence="3">Cytoplasmic side</orientation>
    </subcellularLocation>
</comment>
<evidence type="ECO:0000256" key="3">
    <source>
        <dbReference type="ARBA" id="ARBA00004630"/>
    </source>
</evidence>
<evidence type="ECO:0000256" key="5">
    <source>
        <dbReference type="ARBA" id="ARBA00022723"/>
    </source>
</evidence>
<evidence type="ECO:0000313" key="9">
    <source>
        <dbReference type="EMBL" id="KAJ8938785.1"/>
    </source>
</evidence>
<protein>
    <recommendedName>
        <fullName evidence="8">LITAF domain-containing protein</fullName>
    </recommendedName>
</protein>
<evidence type="ECO:0000313" key="10">
    <source>
        <dbReference type="Proteomes" id="UP001162162"/>
    </source>
</evidence>
<keyword evidence="5" id="KW-0479">Metal-binding</keyword>
<dbReference type="InterPro" id="IPR006629">
    <property type="entry name" value="LITAF"/>
</dbReference>
<organism evidence="9 10">
    <name type="scientific">Aromia moschata</name>
    <dbReference type="NCBI Taxonomy" id="1265417"/>
    <lineage>
        <taxon>Eukaryota</taxon>
        <taxon>Metazoa</taxon>
        <taxon>Ecdysozoa</taxon>
        <taxon>Arthropoda</taxon>
        <taxon>Hexapoda</taxon>
        <taxon>Insecta</taxon>
        <taxon>Pterygota</taxon>
        <taxon>Neoptera</taxon>
        <taxon>Endopterygota</taxon>
        <taxon>Coleoptera</taxon>
        <taxon>Polyphaga</taxon>
        <taxon>Cucujiformia</taxon>
        <taxon>Chrysomeloidea</taxon>
        <taxon>Cerambycidae</taxon>
        <taxon>Cerambycinae</taxon>
        <taxon>Callichromatini</taxon>
        <taxon>Aromia</taxon>
    </lineage>
</organism>
<keyword evidence="7" id="KW-0472">Membrane</keyword>
<evidence type="ECO:0000256" key="7">
    <source>
        <dbReference type="ARBA" id="ARBA00023136"/>
    </source>
</evidence>
<keyword evidence="6" id="KW-0862">Zinc</keyword>
<dbReference type="InterPro" id="IPR037519">
    <property type="entry name" value="LITAF_fam"/>
</dbReference>
<evidence type="ECO:0000256" key="2">
    <source>
        <dbReference type="ARBA" id="ARBA00004481"/>
    </source>
</evidence>
<dbReference type="EMBL" id="JAPWTK010000534">
    <property type="protein sequence ID" value="KAJ8938785.1"/>
    <property type="molecule type" value="Genomic_DNA"/>
</dbReference>
<evidence type="ECO:0000256" key="6">
    <source>
        <dbReference type="ARBA" id="ARBA00022833"/>
    </source>
</evidence>
<name>A0AAV8XK15_9CUCU</name>
<dbReference type="GO" id="GO:0008270">
    <property type="term" value="F:zinc ion binding"/>
    <property type="evidence" value="ECO:0007669"/>
    <property type="project" value="TreeGrafter"/>
</dbReference>